<comment type="caution">
    <text evidence="1">The sequence shown here is derived from an EMBL/GenBank/DDBJ whole genome shotgun (WGS) entry which is preliminary data.</text>
</comment>
<name>A0A562J1Y8_9GAMM</name>
<organism evidence="1 2">
    <name type="scientific">Azomonas agilis</name>
    <dbReference type="NCBI Taxonomy" id="116849"/>
    <lineage>
        <taxon>Bacteria</taxon>
        <taxon>Pseudomonadati</taxon>
        <taxon>Pseudomonadota</taxon>
        <taxon>Gammaproteobacteria</taxon>
        <taxon>Pseudomonadales</taxon>
        <taxon>Pseudomonadaceae</taxon>
        <taxon>Azomonas</taxon>
    </lineage>
</organism>
<proteinExistence type="predicted"/>
<dbReference type="Gene3D" id="2.30.140.50">
    <property type="entry name" value="Protein of unknown function DUF2790"/>
    <property type="match status" value="1"/>
</dbReference>
<protein>
    <submittedName>
        <fullName evidence="1">Uncharacterized protein DUF2790</fullName>
    </submittedName>
</protein>
<dbReference type="AlphaFoldDB" id="A0A562J1Y8"/>
<sequence>MALISNLILAIFFAYFFDALIFSTGVSAEVRSEVVEVLESIPDPKPLDIKRVIEINYGSIHDCPIRSAQMLYESSEGEHKILDYRVANFTCGG</sequence>
<dbReference type="InterPro" id="IPR021245">
    <property type="entry name" value="DUF2790"/>
</dbReference>
<accession>A0A562J1Y8</accession>
<dbReference type="RefSeq" id="WP_144569836.1">
    <property type="nucleotide sequence ID" value="NZ_VLKG01000001.1"/>
</dbReference>
<evidence type="ECO:0000313" key="1">
    <source>
        <dbReference type="EMBL" id="TWH77137.1"/>
    </source>
</evidence>
<gene>
    <name evidence="1" type="ORF">LX59_00040</name>
</gene>
<keyword evidence="2" id="KW-1185">Reference proteome</keyword>
<dbReference type="EMBL" id="VLKG01000001">
    <property type="protein sequence ID" value="TWH77137.1"/>
    <property type="molecule type" value="Genomic_DNA"/>
</dbReference>
<dbReference type="Proteomes" id="UP000319627">
    <property type="component" value="Unassembled WGS sequence"/>
</dbReference>
<dbReference type="Pfam" id="PF10976">
    <property type="entry name" value="DUF2790"/>
    <property type="match status" value="1"/>
</dbReference>
<evidence type="ECO:0000313" key="2">
    <source>
        <dbReference type="Proteomes" id="UP000319627"/>
    </source>
</evidence>
<reference evidence="1 2" key="1">
    <citation type="submission" date="2019-07" db="EMBL/GenBank/DDBJ databases">
        <title>Genomic Encyclopedia of Type Strains, Phase I: the one thousand microbial genomes (KMG-I) project.</title>
        <authorList>
            <person name="Kyrpides N."/>
        </authorList>
    </citation>
    <scope>NUCLEOTIDE SEQUENCE [LARGE SCALE GENOMIC DNA]</scope>
    <source>
        <strain evidence="1 2">DSM 375</strain>
    </source>
</reference>